<keyword evidence="1" id="KW-0812">Transmembrane</keyword>
<reference evidence="2 3" key="1">
    <citation type="submission" date="2020-08" db="EMBL/GenBank/DDBJ databases">
        <title>Genomic Encyclopedia of Type Strains, Phase III (KMG-III): the genomes of soil and plant-associated and newly described type strains.</title>
        <authorList>
            <person name="Whitman W."/>
        </authorList>
    </citation>
    <scope>NUCLEOTIDE SEQUENCE [LARGE SCALE GENOMIC DNA]</scope>
    <source>
        <strain evidence="2 3">CECT 8799</strain>
    </source>
</reference>
<gene>
    <name evidence="2" type="ORF">FHS09_004502</name>
</gene>
<dbReference type="RefSeq" id="WP_183463991.1">
    <property type="nucleotide sequence ID" value="NZ_JACHWZ010000042.1"/>
</dbReference>
<keyword evidence="3" id="KW-1185">Reference proteome</keyword>
<organism evidence="2 3">
    <name type="scientific">Microbulbifer rhizosphaerae</name>
    <dbReference type="NCBI Taxonomy" id="1562603"/>
    <lineage>
        <taxon>Bacteria</taxon>
        <taxon>Pseudomonadati</taxon>
        <taxon>Pseudomonadota</taxon>
        <taxon>Gammaproteobacteria</taxon>
        <taxon>Cellvibrionales</taxon>
        <taxon>Microbulbiferaceae</taxon>
        <taxon>Microbulbifer</taxon>
    </lineage>
</organism>
<proteinExistence type="predicted"/>
<evidence type="ECO:0000313" key="3">
    <source>
        <dbReference type="Proteomes" id="UP000535937"/>
    </source>
</evidence>
<protein>
    <submittedName>
        <fullName evidence="2">Uncharacterized protein</fullName>
    </submittedName>
</protein>
<dbReference type="AlphaFoldDB" id="A0A7W4WH75"/>
<dbReference type="Proteomes" id="UP000535937">
    <property type="component" value="Unassembled WGS sequence"/>
</dbReference>
<keyword evidence="1" id="KW-1133">Transmembrane helix</keyword>
<name>A0A7W4WH75_9GAMM</name>
<accession>A0A7W4WH75</accession>
<feature type="transmembrane region" description="Helical" evidence="1">
    <location>
        <begin position="94"/>
        <end position="116"/>
    </location>
</feature>
<keyword evidence="1" id="KW-0472">Membrane</keyword>
<comment type="caution">
    <text evidence="2">The sequence shown here is derived from an EMBL/GenBank/DDBJ whole genome shotgun (WGS) entry which is preliminary data.</text>
</comment>
<evidence type="ECO:0000313" key="2">
    <source>
        <dbReference type="EMBL" id="MBB3063638.1"/>
    </source>
</evidence>
<sequence>MNKTVMYETNMKKYHLIALAILGLTLAPTVYIGAKGASYLSKLEGKEVAIGYREFADKVQSGALSNADIASRINKIASGEEKIAEGFGLLKLSLYYWLAFIVAITALQAYLLRALLRSHNQLSQQDAASGAAA</sequence>
<evidence type="ECO:0000256" key="1">
    <source>
        <dbReference type="SAM" id="Phobius"/>
    </source>
</evidence>
<dbReference type="EMBL" id="JACHWZ010000042">
    <property type="protein sequence ID" value="MBB3063638.1"/>
    <property type="molecule type" value="Genomic_DNA"/>
</dbReference>